<reference evidence="5" key="1">
    <citation type="journal article" date="2019" name="Int. J. Syst. Evol. Microbiol.">
        <title>The Global Catalogue of Microorganisms (GCM) 10K type strain sequencing project: providing services to taxonomists for standard genome sequencing and annotation.</title>
        <authorList>
            <consortium name="The Broad Institute Genomics Platform"/>
            <consortium name="The Broad Institute Genome Sequencing Center for Infectious Disease"/>
            <person name="Wu L."/>
            <person name="Ma J."/>
        </authorList>
    </citation>
    <scope>NUCLEOTIDE SEQUENCE [LARGE SCALE GENOMIC DNA]</scope>
    <source>
        <strain evidence="5">CCTCC AB 2017081</strain>
    </source>
</reference>
<dbReference type="PANTHER" id="PTHR11908:SF132">
    <property type="entry name" value="ALDEHYDE OXIDASE 1-RELATED"/>
    <property type="match status" value="1"/>
</dbReference>
<dbReference type="Pfam" id="PF20256">
    <property type="entry name" value="MoCoBD_2"/>
    <property type="match status" value="1"/>
</dbReference>
<feature type="domain" description="Aldehyde oxidase/xanthine dehydrogenase a/b hammerhead" evidence="3">
    <location>
        <begin position="19"/>
        <end position="134"/>
    </location>
</feature>
<dbReference type="RefSeq" id="WP_380102937.1">
    <property type="nucleotide sequence ID" value="NZ_JBHRZG010000022.1"/>
</dbReference>
<dbReference type="Pfam" id="PF01315">
    <property type="entry name" value="Ald_Xan_dh_C"/>
    <property type="match status" value="1"/>
</dbReference>
<dbReference type="InterPro" id="IPR008274">
    <property type="entry name" value="AldOxase/xan_DH_MoCoBD1"/>
</dbReference>
<accession>A0ABV7ZDT9</accession>
<organism evidence="4 5">
    <name type="scientific">Deinococcus rufus</name>
    <dbReference type="NCBI Taxonomy" id="2136097"/>
    <lineage>
        <taxon>Bacteria</taxon>
        <taxon>Thermotogati</taxon>
        <taxon>Deinococcota</taxon>
        <taxon>Deinococci</taxon>
        <taxon>Deinococcales</taxon>
        <taxon>Deinococcaceae</taxon>
        <taxon>Deinococcus</taxon>
    </lineage>
</organism>
<proteinExistence type="predicted"/>
<dbReference type="InterPro" id="IPR016208">
    <property type="entry name" value="Ald_Oxase/xanthine_DH-like"/>
</dbReference>
<name>A0ABV7ZDT9_9DEIO</name>
<dbReference type="Proteomes" id="UP001595803">
    <property type="component" value="Unassembled WGS sequence"/>
</dbReference>
<dbReference type="Gene3D" id="3.30.365.10">
    <property type="entry name" value="Aldehyde oxidase/xanthine dehydrogenase, molybdopterin binding domain"/>
    <property type="match status" value="4"/>
</dbReference>
<dbReference type="Gene3D" id="3.90.1170.50">
    <property type="entry name" value="Aldehyde oxidase/xanthine dehydrogenase, a/b hammerhead"/>
    <property type="match status" value="1"/>
</dbReference>
<dbReference type="SUPFAM" id="SSF56003">
    <property type="entry name" value="Molybdenum cofactor-binding domain"/>
    <property type="match status" value="1"/>
</dbReference>
<keyword evidence="5" id="KW-1185">Reference proteome</keyword>
<dbReference type="PANTHER" id="PTHR11908">
    <property type="entry name" value="XANTHINE DEHYDROGENASE"/>
    <property type="match status" value="1"/>
</dbReference>
<dbReference type="InterPro" id="IPR046867">
    <property type="entry name" value="AldOxase/xan_DH_MoCoBD2"/>
</dbReference>
<dbReference type="Pfam" id="PF02738">
    <property type="entry name" value="MoCoBD_1"/>
    <property type="match status" value="1"/>
</dbReference>
<evidence type="ECO:0000256" key="2">
    <source>
        <dbReference type="ARBA" id="ARBA00023002"/>
    </source>
</evidence>
<keyword evidence="1" id="KW-0500">Molybdenum</keyword>
<sequence length="738" mass="79314">MSPAIGQPIRRIEGRAKVLGKARYAAEYPIRNLAHAVPVLSTVPRGRISAIDTAAAVASPGVLTVLTHLNAPRLPYRQPKEVPATNPKVGDPLRPLRDDVIRFDRQYVAVVVADTLEHAEAAAALVKVTYEPLTGVTSFDRALPNAQLPREGGRTGPYRRGTPDAAFAAAPVKVDQRYVVPTEHHNPMEPHATVAVWNGSQLTLYDKSQWVQNIQQHAALAFGIPYGNVRVLSPFMGGGFGSALRAWPHIDVAAMAARVVKRPVKLSLSREAMYGSVGFRPLTRMRVRLGATPDGRLTSVMHEAWAQTSTYEEFTENTLGATRLMYNVPNLATTYRIVPMNVSTPTYMRGPGEVTGMFALETAMDELAVALKMDPVQLRILNEPPKDLSVNLPWSLRTYVDALRDGAKRFDWARRTPEPGSMRDGGLLVGLGVAGSTYPGNRNPASARVRMDPDGTVTVQSAGTDIGPGTYTSMAQVAADAVGVDVSRVRVELGDSRLPYSNAQGGSALFASLSPAVRQAGLELARALVMAAVSDARSPLRGLNPDTLISAGDRVGVKADPTKFVTHAELLKSLRRPLEAHATSAPSGKPTHSIHSFGAHFVELTVDPDVYEIRIRRIVSSFGVGAVINPRTAHSQAVGGIIGGVGMGLLEETRSDPRRGRIMNANFSEYLIPVHADIPVFEAEYLKEFDPIIGPLGGKGVGELPIVGVAAAISNAVYHATGKRIRDLPITIDKLLAD</sequence>
<dbReference type="SMART" id="SM01008">
    <property type="entry name" value="Ald_Xan_dh_C"/>
    <property type="match status" value="1"/>
</dbReference>
<protein>
    <submittedName>
        <fullName evidence="4">Xanthine dehydrogenase family protein molybdopterin-binding subunit</fullName>
    </submittedName>
</protein>
<keyword evidence="2" id="KW-0560">Oxidoreductase</keyword>
<dbReference type="SUPFAM" id="SSF54665">
    <property type="entry name" value="CO dehydrogenase molybdoprotein N-domain-like"/>
    <property type="match status" value="1"/>
</dbReference>
<evidence type="ECO:0000259" key="3">
    <source>
        <dbReference type="SMART" id="SM01008"/>
    </source>
</evidence>
<evidence type="ECO:0000313" key="5">
    <source>
        <dbReference type="Proteomes" id="UP001595803"/>
    </source>
</evidence>
<dbReference type="EMBL" id="JBHRZG010000022">
    <property type="protein sequence ID" value="MFC3834370.1"/>
    <property type="molecule type" value="Genomic_DNA"/>
</dbReference>
<comment type="caution">
    <text evidence="4">The sequence shown here is derived from an EMBL/GenBank/DDBJ whole genome shotgun (WGS) entry which is preliminary data.</text>
</comment>
<dbReference type="InterPro" id="IPR036856">
    <property type="entry name" value="Ald_Oxase/Xan_DH_a/b_sf"/>
</dbReference>
<dbReference type="InterPro" id="IPR000674">
    <property type="entry name" value="Ald_Oxase/Xan_DH_a/b"/>
</dbReference>
<evidence type="ECO:0000313" key="4">
    <source>
        <dbReference type="EMBL" id="MFC3834370.1"/>
    </source>
</evidence>
<evidence type="ECO:0000256" key="1">
    <source>
        <dbReference type="ARBA" id="ARBA00022505"/>
    </source>
</evidence>
<dbReference type="InterPro" id="IPR037165">
    <property type="entry name" value="AldOxase/xan_DH_Mopterin-bd_sf"/>
</dbReference>
<gene>
    <name evidence="4" type="ORF">ACFOSB_16065</name>
</gene>